<dbReference type="Proteomes" id="UP000006447">
    <property type="component" value="Unassembled WGS sequence"/>
</dbReference>
<name>I0WIT8_RHOOP</name>
<comment type="caution">
    <text evidence="1">The sequence shown here is derived from an EMBL/GenBank/DDBJ whole genome shotgun (WGS) entry which is preliminary data.</text>
</comment>
<dbReference type="EMBL" id="AJJH01000142">
    <property type="protein sequence ID" value="EID76304.1"/>
    <property type="molecule type" value="Genomic_DNA"/>
</dbReference>
<proteinExistence type="predicted"/>
<evidence type="ECO:0000313" key="1">
    <source>
        <dbReference type="EMBL" id="EID76304.1"/>
    </source>
</evidence>
<evidence type="ECO:0000313" key="2">
    <source>
        <dbReference type="Proteomes" id="UP000006447"/>
    </source>
</evidence>
<organism evidence="1 2">
    <name type="scientific">Rhodococcus opacus RKJ300 = JCM 13270</name>
    <dbReference type="NCBI Taxonomy" id="1165867"/>
    <lineage>
        <taxon>Bacteria</taxon>
        <taxon>Bacillati</taxon>
        <taxon>Actinomycetota</taxon>
        <taxon>Actinomycetes</taxon>
        <taxon>Mycobacteriales</taxon>
        <taxon>Nocardiaceae</taxon>
        <taxon>Rhodococcus</taxon>
    </lineage>
</organism>
<protein>
    <submittedName>
        <fullName evidence="1">Uncharacterized protein</fullName>
    </submittedName>
</protein>
<accession>I0WIT8</accession>
<sequence length="74" mass="8202">MALKFAGVPLNSVEDHLPVGTRRRAVTLSFLERELAQGCVHRRGEIDLRRGGPDWREAAVAACFGLPAGRDYRL</sequence>
<reference evidence="1 2" key="1">
    <citation type="journal article" date="2012" name="J. Bacteriol.">
        <title>Draft genome sequence of the nitrophenol-degrading actinomycete Rhodococcus imtechensis RKJ300.</title>
        <authorList>
            <person name="Vikram S."/>
            <person name="Kumar S."/>
            <person name="Subramanian S."/>
            <person name="Raghava G.P."/>
        </authorList>
    </citation>
    <scope>NUCLEOTIDE SEQUENCE [LARGE SCALE GENOMIC DNA]</scope>
    <source>
        <strain evidence="1 2">RKJ300</strain>
    </source>
</reference>
<gene>
    <name evidence="1" type="ORF">W59_26286</name>
</gene>
<dbReference type="AlphaFoldDB" id="I0WIT8"/>